<keyword evidence="2" id="KW-1185">Reference proteome</keyword>
<dbReference type="Pfam" id="PF06089">
    <property type="entry name" value="Asparaginase_II"/>
    <property type="match status" value="1"/>
</dbReference>
<organism evidence="1 2">
    <name type="scientific">Saccharibacter floricola DSM 15669</name>
    <dbReference type="NCBI Taxonomy" id="1123227"/>
    <lineage>
        <taxon>Bacteria</taxon>
        <taxon>Pseudomonadati</taxon>
        <taxon>Pseudomonadota</taxon>
        <taxon>Alphaproteobacteria</taxon>
        <taxon>Acetobacterales</taxon>
        <taxon>Acetobacteraceae</taxon>
        <taxon>Saccharibacter</taxon>
    </lineage>
</organism>
<name>A0ABQ0P0W6_9PROT</name>
<dbReference type="InterPro" id="IPR010349">
    <property type="entry name" value="Asparaginase_II"/>
</dbReference>
<comment type="caution">
    <text evidence="1">The sequence shown here is derived from an EMBL/GenBank/DDBJ whole genome shotgun (WGS) entry which is preliminary data.</text>
</comment>
<accession>A0ABQ0P0W6</accession>
<evidence type="ECO:0000313" key="1">
    <source>
        <dbReference type="EMBL" id="GBQ08618.1"/>
    </source>
</evidence>
<evidence type="ECO:0000313" key="2">
    <source>
        <dbReference type="Proteomes" id="UP001062901"/>
    </source>
</evidence>
<dbReference type="PANTHER" id="PTHR42110:SF1">
    <property type="entry name" value="L-ASPARAGINASE, PUTATIVE (AFU_ORTHOLOGUE AFUA_3G11890)-RELATED"/>
    <property type="match status" value="1"/>
</dbReference>
<dbReference type="EMBL" id="BAQD01000124">
    <property type="protein sequence ID" value="GBQ08618.1"/>
    <property type="molecule type" value="Genomic_DNA"/>
</dbReference>
<dbReference type="PANTHER" id="PTHR42110">
    <property type="entry name" value="L-ASPARAGINASE, PUTATIVE (AFU_ORTHOLOGUE AFUA_3G11890)-RELATED"/>
    <property type="match status" value="1"/>
</dbReference>
<gene>
    <name evidence="1" type="ORF">AA15669_1840</name>
</gene>
<reference evidence="1" key="1">
    <citation type="submission" date="2013-04" db="EMBL/GenBank/DDBJ databases">
        <title>The genome sequencing project of 58 acetic acid bacteria.</title>
        <authorList>
            <person name="Okamoto-Kainuma A."/>
            <person name="Ishikawa M."/>
            <person name="Umino S."/>
            <person name="Koizumi Y."/>
            <person name="Shiwa Y."/>
            <person name="Yoshikawa H."/>
            <person name="Matsutani M."/>
            <person name="Matsushita K."/>
        </authorList>
    </citation>
    <scope>NUCLEOTIDE SEQUENCE</scope>
    <source>
        <strain evidence="1">DSM 15669</strain>
    </source>
</reference>
<dbReference type="Proteomes" id="UP001062901">
    <property type="component" value="Unassembled WGS sequence"/>
</dbReference>
<proteinExistence type="predicted"/>
<sequence length="196" mass="21195">MVCLSCDQGIDPTGYVDPEHEIQKRVTASLEQVIGVPHRAENRGMDGCSLPTYAVPYRALAQGLARFGTGDGLSDAYAEGAARLRRAVAAHPYMVAGTGRYDTAIMERFGERAFVKMGAEGIMVAALPEEGLGIVVKAEDGGARAAELALTALLKRFGQKSLCHSGEDEAFLDRWSARKQLNWRGREVGTLRSVIR</sequence>
<protein>
    <submittedName>
        <fullName evidence="1">L-asparaginase II</fullName>
    </submittedName>
</protein>